<protein>
    <submittedName>
        <fullName evidence="1">Uncharacterized protein</fullName>
    </submittedName>
</protein>
<name>A0A0S3RMA6_PHAAN</name>
<proteinExistence type="predicted"/>
<dbReference type="EMBL" id="AP015036">
    <property type="protein sequence ID" value="BAT81705.1"/>
    <property type="molecule type" value="Genomic_DNA"/>
</dbReference>
<dbReference type="Proteomes" id="UP000291084">
    <property type="component" value="Chromosome 3"/>
</dbReference>
<reference evidence="1 2" key="1">
    <citation type="journal article" date="2015" name="Sci. Rep.">
        <title>The power of single molecule real-time sequencing technology in the de novo assembly of a eukaryotic genome.</title>
        <authorList>
            <person name="Sakai H."/>
            <person name="Naito K."/>
            <person name="Ogiso-Tanaka E."/>
            <person name="Takahashi Y."/>
            <person name="Iseki K."/>
            <person name="Muto C."/>
            <person name="Satou K."/>
            <person name="Teruya K."/>
            <person name="Shiroma A."/>
            <person name="Shimoji M."/>
            <person name="Hirano T."/>
            <person name="Itoh T."/>
            <person name="Kaga A."/>
            <person name="Tomooka N."/>
        </authorList>
    </citation>
    <scope>NUCLEOTIDE SEQUENCE [LARGE SCALE GENOMIC DNA]</scope>
    <source>
        <strain evidence="2">cv. Shumari</strain>
    </source>
</reference>
<evidence type="ECO:0000313" key="1">
    <source>
        <dbReference type="EMBL" id="BAT81705.1"/>
    </source>
</evidence>
<organism evidence="1 2">
    <name type="scientific">Vigna angularis var. angularis</name>
    <dbReference type="NCBI Taxonomy" id="157739"/>
    <lineage>
        <taxon>Eukaryota</taxon>
        <taxon>Viridiplantae</taxon>
        <taxon>Streptophyta</taxon>
        <taxon>Embryophyta</taxon>
        <taxon>Tracheophyta</taxon>
        <taxon>Spermatophyta</taxon>
        <taxon>Magnoliopsida</taxon>
        <taxon>eudicotyledons</taxon>
        <taxon>Gunneridae</taxon>
        <taxon>Pentapetalae</taxon>
        <taxon>rosids</taxon>
        <taxon>fabids</taxon>
        <taxon>Fabales</taxon>
        <taxon>Fabaceae</taxon>
        <taxon>Papilionoideae</taxon>
        <taxon>50 kb inversion clade</taxon>
        <taxon>NPAAA clade</taxon>
        <taxon>indigoferoid/millettioid clade</taxon>
        <taxon>Phaseoleae</taxon>
        <taxon>Vigna</taxon>
    </lineage>
</organism>
<accession>A0A0S3RMA6</accession>
<keyword evidence="2" id="KW-1185">Reference proteome</keyword>
<gene>
    <name evidence="1" type="primary">Vigan.03G150400</name>
    <name evidence="1" type="ORF">VIGAN_03150400</name>
</gene>
<evidence type="ECO:0000313" key="2">
    <source>
        <dbReference type="Proteomes" id="UP000291084"/>
    </source>
</evidence>
<sequence length="99" mass="11263">MNSSLSRWLDAVCKLDQECLLFPRPSSLLPSSVKIAGQLSSCFQLQQAVFSISFQPKTVTEPLPLDQLLLPNCSFRWRLLHASQLCVREVWMLLYCHGP</sequence>
<dbReference type="AlphaFoldDB" id="A0A0S3RMA6"/>